<evidence type="ECO:0000259" key="5">
    <source>
        <dbReference type="Pfam" id="PF00501"/>
    </source>
</evidence>
<organism evidence="7 8">
    <name type="scientific">Marivita geojedonensis</name>
    <dbReference type="NCBI Taxonomy" id="1123756"/>
    <lineage>
        <taxon>Bacteria</taxon>
        <taxon>Pseudomonadati</taxon>
        <taxon>Pseudomonadota</taxon>
        <taxon>Alphaproteobacteria</taxon>
        <taxon>Rhodobacterales</taxon>
        <taxon>Roseobacteraceae</taxon>
        <taxon>Marivita</taxon>
    </lineage>
</organism>
<dbReference type="OrthoDB" id="9803968at2"/>
<reference evidence="7 8" key="1">
    <citation type="submission" date="2014-03" db="EMBL/GenBank/DDBJ databases">
        <title>The draft genome sequence of Marivita geojedonensis KCTC 23882.</title>
        <authorList>
            <person name="Lai Q."/>
            <person name="Shao Z."/>
        </authorList>
    </citation>
    <scope>NUCLEOTIDE SEQUENCE [LARGE SCALE GENOMIC DNA]</scope>
    <source>
        <strain evidence="7 8">DPG-138</strain>
    </source>
</reference>
<dbReference type="Gene3D" id="3.40.50.12780">
    <property type="entry name" value="N-terminal domain of ligase-like"/>
    <property type="match status" value="1"/>
</dbReference>
<dbReference type="InterPro" id="IPR005914">
    <property type="entry name" value="Acac_CoA_synth"/>
</dbReference>
<proteinExistence type="inferred from homology"/>
<dbReference type="Pfam" id="PF16177">
    <property type="entry name" value="ACAS_N"/>
    <property type="match status" value="1"/>
</dbReference>
<keyword evidence="3" id="KW-0547">Nucleotide-binding</keyword>
<dbReference type="GO" id="GO:0006629">
    <property type="term" value="P:lipid metabolic process"/>
    <property type="evidence" value="ECO:0007669"/>
    <property type="project" value="InterPro"/>
</dbReference>
<dbReference type="NCBIfam" id="NF002937">
    <property type="entry name" value="PRK03584.1"/>
    <property type="match status" value="1"/>
</dbReference>
<dbReference type="PROSITE" id="PS00455">
    <property type="entry name" value="AMP_BINDING"/>
    <property type="match status" value="1"/>
</dbReference>
<keyword evidence="2 7" id="KW-0436">Ligase</keyword>
<dbReference type="GO" id="GO:0005524">
    <property type="term" value="F:ATP binding"/>
    <property type="evidence" value="ECO:0007669"/>
    <property type="project" value="UniProtKB-KW"/>
</dbReference>
<dbReference type="Proteomes" id="UP000193926">
    <property type="component" value="Unassembled WGS sequence"/>
</dbReference>
<keyword evidence="8" id="KW-1185">Reference proteome</keyword>
<gene>
    <name evidence="7" type="ORF">MGEO_19325</name>
</gene>
<sequence length="656" mass="71623">MKNTTSTAWHTSESLSEKSAMTSFITWTNRETSLPIEDYTTLWEWSVAQPADFWTGLARFFDLSLDTDDRGALAVEAMPGAIWFPAAQINYASQVLRHAKSGGVAIRHQSEAGEIVDMSWADLEERVTTLAAALERLGIVAGDRVVGYLPNTPDTIVAFLACASIGAVWSLCAPDMGAQTVLERFRQIAPKAIFTRTQYDFGGKSRDRSAEVSALLAGLPSLESWITLDAATGVTLPGTVTRHSWRDLLGGSAQVRPRQLPFDHPLWVVYSSGTTGSPKAIVHGHGGVVLEHLKLVGLHCDVTPSDTFSWYSSTGWIMWNVHIGGLLTGATVAIAEGSPGFPDNGRLWRFIEAAAVTVFGAGAAWYSACMKAGIHPKDEADLTKLKMLGSTGSPLPPEAYEWIRQTVRDDIWIAPIAGGTDLAGVFLAGSPTLPVHVGEMQCRALGAAVYAFDQDGQVVIDDVGELVCTRPMPSMPLYLWGDTDGTRLHESYFDTFPGIWRQGDWVRITVRGSGIIYGRSDATINRYGIRMGTADIYRVVEDRDDVLDSLVVDLEYLGKSSCMILFVKLADGIDLDERLKTTIVQDLKTRVSPHHVPDLIEAAPDVPYTLTGKKLEVPIKKLLLGKSMLEVVTQDAMANPHCLAWYDAYSEAYLAR</sequence>
<dbReference type="InterPro" id="IPR000873">
    <property type="entry name" value="AMP-dep_synth/lig_dom"/>
</dbReference>
<evidence type="ECO:0000256" key="2">
    <source>
        <dbReference type="ARBA" id="ARBA00022598"/>
    </source>
</evidence>
<dbReference type="PANTHER" id="PTHR42921">
    <property type="entry name" value="ACETOACETYL-COA SYNTHETASE"/>
    <property type="match status" value="1"/>
</dbReference>
<keyword evidence="4" id="KW-0067">ATP-binding</keyword>
<dbReference type="GO" id="GO:0030729">
    <property type="term" value="F:acetoacetate-CoA ligase activity"/>
    <property type="evidence" value="ECO:0007669"/>
    <property type="project" value="UniProtKB-EC"/>
</dbReference>
<name>A0A1X4NBD5_9RHOB</name>
<protein>
    <submittedName>
        <fullName evidence="7">Acetoacetyl-CoA synthetase</fullName>
        <ecNumber evidence="7">6.2.1.16</ecNumber>
    </submittedName>
</protein>
<dbReference type="RefSeq" id="WP_085641399.1">
    <property type="nucleotide sequence ID" value="NZ_JFKC01000033.1"/>
</dbReference>
<feature type="domain" description="Acetyl-coenzyme A synthetase N-terminal" evidence="6">
    <location>
        <begin position="39"/>
        <end position="93"/>
    </location>
</feature>
<dbReference type="PANTHER" id="PTHR42921:SF1">
    <property type="entry name" value="ACETOACETYL-COA SYNTHETASE"/>
    <property type="match status" value="1"/>
</dbReference>
<feature type="domain" description="AMP-dependent synthetase/ligase" evidence="5">
    <location>
        <begin position="113"/>
        <end position="471"/>
    </location>
</feature>
<dbReference type="InterPro" id="IPR020845">
    <property type="entry name" value="AMP-binding_CS"/>
</dbReference>
<dbReference type="STRING" id="1123756.MGEO_19325"/>
<evidence type="ECO:0000256" key="3">
    <source>
        <dbReference type="ARBA" id="ARBA00022741"/>
    </source>
</evidence>
<dbReference type="EMBL" id="JFKC01000033">
    <property type="protein sequence ID" value="OSQ43855.1"/>
    <property type="molecule type" value="Genomic_DNA"/>
</dbReference>
<dbReference type="Gene3D" id="3.30.300.30">
    <property type="match status" value="1"/>
</dbReference>
<comment type="similarity">
    <text evidence="1">Belongs to the ATP-dependent AMP-binding enzyme family.</text>
</comment>
<dbReference type="NCBIfam" id="TIGR01217">
    <property type="entry name" value="ac_ac_CoA_syn"/>
    <property type="match status" value="1"/>
</dbReference>
<evidence type="ECO:0000313" key="7">
    <source>
        <dbReference type="EMBL" id="OSQ43855.1"/>
    </source>
</evidence>
<evidence type="ECO:0000259" key="6">
    <source>
        <dbReference type="Pfam" id="PF16177"/>
    </source>
</evidence>
<comment type="caution">
    <text evidence="7">The sequence shown here is derived from an EMBL/GenBank/DDBJ whole genome shotgun (WGS) entry which is preliminary data.</text>
</comment>
<evidence type="ECO:0000313" key="8">
    <source>
        <dbReference type="Proteomes" id="UP000193926"/>
    </source>
</evidence>
<dbReference type="SUPFAM" id="SSF56801">
    <property type="entry name" value="Acetyl-CoA synthetase-like"/>
    <property type="match status" value="1"/>
</dbReference>
<dbReference type="InterPro" id="IPR045851">
    <property type="entry name" value="AMP-bd_C_sf"/>
</dbReference>
<dbReference type="Pfam" id="PF00501">
    <property type="entry name" value="AMP-binding"/>
    <property type="match status" value="1"/>
</dbReference>
<dbReference type="InterPro" id="IPR042099">
    <property type="entry name" value="ANL_N_sf"/>
</dbReference>
<evidence type="ECO:0000256" key="1">
    <source>
        <dbReference type="ARBA" id="ARBA00006432"/>
    </source>
</evidence>
<dbReference type="EC" id="6.2.1.16" evidence="7"/>
<accession>A0A1X4NBD5</accession>
<dbReference type="InterPro" id="IPR032387">
    <property type="entry name" value="ACAS_N"/>
</dbReference>
<evidence type="ECO:0000256" key="4">
    <source>
        <dbReference type="ARBA" id="ARBA00022840"/>
    </source>
</evidence>
<dbReference type="AlphaFoldDB" id="A0A1X4NBD5"/>